<feature type="compositionally biased region" description="Polar residues" evidence="1">
    <location>
        <begin position="48"/>
        <end position="62"/>
    </location>
</feature>
<proteinExistence type="predicted"/>
<dbReference type="Proteomes" id="UP000606786">
    <property type="component" value="Unassembled WGS sequence"/>
</dbReference>
<protein>
    <submittedName>
        <fullName evidence="2">(Mediterranean fruit fly) hypothetical protein</fullName>
    </submittedName>
</protein>
<feature type="non-terminal residue" evidence="2">
    <location>
        <position position="62"/>
    </location>
</feature>
<evidence type="ECO:0000313" key="3">
    <source>
        <dbReference type="Proteomes" id="UP000606786"/>
    </source>
</evidence>
<accession>A0A811UXM4</accession>
<comment type="caution">
    <text evidence="2">The sequence shown here is derived from an EMBL/GenBank/DDBJ whole genome shotgun (WGS) entry which is preliminary data.</text>
</comment>
<dbReference type="AlphaFoldDB" id="A0A811UXM4"/>
<name>A0A811UXM4_CERCA</name>
<keyword evidence="3" id="KW-1185">Reference proteome</keyword>
<sequence length="62" mass="7134">MFSSFSCCFCACVDFQWQLVSRGWATNKVRKQYLATSKSVKSSRKKQQPQFHSNHTLEQAAS</sequence>
<dbReference type="EMBL" id="CAJHJT010000034">
    <property type="protein sequence ID" value="CAD7002406.1"/>
    <property type="molecule type" value="Genomic_DNA"/>
</dbReference>
<organism evidence="2 3">
    <name type="scientific">Ceratitis capitata</name>
    <name type="common">Mediterranean fruit fly</name>
    <name type="synonym">Tephritis capitata</name>
    <dbReference type="NCBI Taxonomy" id="7213"/>
    <lineage>
        <taxon>Eukaryota</taxon>
        <taxon>Metazoa</taxon>
        <taxon>Ecdysozoa</taxon>
        <taxon>Arthropoda</taxon>
        <taxon>Hexapoda</taxon>
        <taxon>Insecta</taxon>
        <taxon>Pterygota</taxon>
        <taxon>Neoptera</taxon>
        <taxon>Endopterygota</taxon>
        <taxon>Diptera</taxon>
        <taxon>Brachycera</taxon>
        <taxon>Muscomorpha</taxon>
        <taxon>Tephritoidea</taxon>
        <taxon>Tephritidae</taxon>
        <taxon>Ceratitis</taxon>
        <taxon>Ceratitis</taxon>
    </lineage>
</organism>
<feature type="region of interest" description="Disordered" evidence="1">
    <location>
        <begin position="38"/>
        <end position="62"/>
    </location>
</feature>
<reference evidence="2" key="1">
    <citation type="submission" date="2020-11" db="EMBL/GenBank/DDBJ databases">
        <authorList>
            <person name="Whitehead M."/>
        </authorList>
    </citation>
    <scope>NUCLEOTIDE SEQUENCE</scope>
    <source>
        <strain evidence="2">EGII</strain>
    </source>
</reference>
<evidence type="ECO:0000313" key="2">
    <source>
        <dbReference type="EMBL" id="CAD7002406.1"/>
    </source>
</evidence>
<gene>
    <name evidence="2" type="ORF">CCAP1982_LOCUS10898</name>
</gene>
<evidence type="ECO:0000256" key="1">
    <source>
        <dbReference type="SAM" id="MobiDB-lite"/>
    </source>
</evidence>